<dbReference type="AlphaFoldDB" id="A0A1N6EWS6"/>
<feature type="region of interest" description="Disordered" evidence="1">
    <location>
        <begin position="81"/>
        <end position="106"/>
    </location>
</feature>
<reference evidence="4" key="1">
    <citation type="submission" date="2016-12" db="EMBL/GenBank/DDBJ databases">
        <authorList>
            <person name="Varghese N."/>
            <person name="Submissions S."/>
        </authorList>
    </citation>
    <scope>NUCLEOTIDE SEQUENCE [LARGE SCALE GENOMIC DNA]</scope>
    <source>
        <strain evidence="4">DSM 16779</strain>
    </source>
</reference>
<evidence type="ECO:0000313" key="3">
    <source>
        <dbReference type="EMBL" id="SIN87446.1"/>
    </source>
</evidence>
<dbReference type="RefSeq" id="WP_074228914.1">
    <property type="nucleotide sequence ID" value="NZ_FSRQ01000001.1"/>
</dbReference>
<protein>
    <submittedName>
        <fullName evidence="3">Uncharacterized protein</fullName>
    </submittedName>
</protein>
<dbReference type="EMBL" id="FSRQ01000001">
    <property type="protein sequence ID" value="SIN87446.1"/>
    <property type="molecule type" value="Genomic_DNA"/>
</dbReference>
<dbReference type="OrthoDB" id="1262909at2"/>
<keyword evidence="2" id="KW-0812">Transmembrane</keyword>
<evidence type="ECO:0000313" key="4">
    <source>
        <dbReference type="Proteomes" id="UP000184782"/>
    </source>
</evidence>
<keyword evidence="2" id="KW-0472">Membrane</keyword>
<keyword evidence="4" id="KW-1185">Reference proteome</keyword>
<feature type="compositionally biased region" description="Polar residues" evidence="1">
    <location>
        <begin position="81"/>
        <end position="100"/>
    </location>
</feature>
<name>A0A1N6EWS6_9FLAO</name>
<feature type="transmembrane region" description="Helical" evidence="2">
    <location>
        <begin position="6"/>
        <end position="22"/>
    </location>
</feature>
<proteinExistence type="predicted"/>
<evidence type="ECO:0000256" key="2">
    <source>
        <dbReference type="SAM" id="Phobius"/>
    </source>
</evidence>
<evidence type="ECO:0000256" key="1">
    <source>
        <dbReference type="SAM" id="MobiDB-lite"/>
    </source>
</evidence>
<gene>
    <name evidence="3" type="ORF">SAMN05421769_0771</name>
</gene>
<keyword evidence="2" id="KW-1133">Transmembrane helix</keyword>
<sequence>MKNSVKIALGIVAGGVLVFLNQKRKGRNNKNHTFTAPDGNQYKENQMYRTAEGEVFKNGKKIRLETPENILSTHNHVDASFNNQHLNDHYNSNQQVSYHQKGTRHR</sequence>
<accession>A0A1N6EWS6</accession>
<organism evidence="3 4">
    <name type="scientific">Chryseobacterium scophthalmum</name>
    <dbReference type="NCBI Taxonomy" id="59733"/>
    <lineage>
        <taxon>Bacteria</taxon>
        <taxon>Pseudomonadati</taxon>
        <taxon>Bacteroidota</taxon>
        <taxon>Flavobacteriia</taxon>
        <taxon>Flavobacteriales</taxon>
        <taxon>Weeksellaceae</taxon>
        <taxon>Chryseobacterium group</taxon>
        <taxon>Chryseobacterium</taxon>
    </lineage>
</organism>
<dbReference type="Proteomes" id="UP000184782">
    <property type="component" value="Unassembled WGS sequence"/>
</dbReference>